<evidence type="ECO:0000313" key="2">
    <source>
        <dbReference type="Proteomes" id="UP000054485"/>
    </source>
</evidence>
<dbReference type="EMBL" id="KN835980">
    <property type="protein sequence ID" value="KIK33276.1"/>
    <property type="molecule type" value="Genomic_DNA"/>
</dbReference>
<dbReference type="Proteomes" id="UP000054485">
    <property type="component" value="Unassembled WGS sequence"/>
</dbReference>
<dbReference type="HOGENOM" id="CLU_155624_0_1_1"/>
<gene>
    <name evidence="1" type="ORF">CY34DRAFT_99879</name>
</gene>
<name>A0A0C9ZV44_9AGAM</name>
<organism evidence="1 2">
    <name type="scientific">Suillus luteus UH-Slu-Lm8-n1</name>
    <dbReference type="NCBI Taxonomy" id="930992"/>
    <lineage>
        <taxon>Eukaryota</taxon>
        <taxon>Fungi</taxon>
        <taxon>Dikarya</taxon>
        <taxon>Basidiomycota</taxon>
        <taxon>Agaricomycotina</taxon>
        <taxon>Agaricomycetes</taxon>
        <taxon>Agaricomycetidae</taxon>
        <taxon>Boletales</taxon>
        <taxon>Suillineae</taxon>
        <taxon>Suillaceae</taxon>
        <taxon>Suillus</taxon>
    </lineage>
</organism>
<keyword evidence="2" id="KW-1185">Reference proteome</keyword>
<dbReference type="InParanoid" id="A0A0C9ZV44"/>
<evidence type="ECO:0000313" key="1">
    <source>
        <dbReference type="EMBL" id="KIK33276.1"/>
    </source>
</evidence>
<dbReference type="STRING" id="930992.A0A0C9ZV44"/>
<protein>
    <submittedName>
        <fullName evidence="1">Uncharacterized protein</fullName>
    </submittedName>
</protein>
<reference evidence="2" key="2">
    <citation type="submission" date="2015-01" db="EMBL/GenBank/DDBJ databases">
        <title>Evolutionary Origins and Diversification of the Mycorrhizal Mutualists.</title>
        <authorList>
            <consortium name="DOE Joint Genome Institute"/>
            <consortium name="Mycorrhizal Genomics Consortium"/>
            <person name="Kohler A."/>
            <person name="Kuo A."/>
            <person name="Nagy L.G."/>
            <person name="Floudas D."/>
            <person name="Copeland A."/>
            <person name="Barry K.W."/>
            <person name="Cichocki N."/>
            <person name="Veneault-Fourrey C."/>
            <person name="LaButti K."/>
            <person name="Lindquist E.A."/>
            <person name="Lipzen A."/>
            <person name="Lundell T."/>
            <person name="Morin E."/>
            <person name="Murat C."/>
            <person name="Riley R."/>
            <person name="Ohm R."/>
            <person name="Sun H."/>
            <person name="Tunlid A."/>
            <person name="Henrissat B."/>
            <person name="Grigoriev I.V."/>
            <person name="Hibbett D.S."/>
            <person name="Martin F."/>
        </authorList>
    </citation>
    <scope>NUCLEOTIDE SEQUENCE [LARGE SCALE GENOMIC DNA]</scope>
    <source>
        <strain evidence="2">UH-Slu-Lm8-n1</strain>
    </source>
</reference>
<accession>A0A0C9ZV44</accession>
<dbReference type="OrthoDB" id="2648256at2759"/>
<feature type="non-terminal residue" evidence="1">
    <location>
        <position position="1"/>
    </location>
</feature>
<reference evidence="1 2" key="1">
    <citation type="submission" date="2014-04" db="EMBL/GenBank/DDBJ databases">
        <authorList>
            <consortium name="DOE Joint Genome Institute"/>
            <person name="Kuo A."/>
            <person name="Ruytinx J."/>
            <person name="Rineau F."/>
            <person name="Colpaert J."/>
            <person name="Kohler A."/>
            <person name="Nagy L.G."/>
            <person name="Floudas D."/>
            <person name="Copeland A."/>
            <person name="Barry K.W."/>
            <person name="Cichocki N."/>
            <person name="Veneault-Fourrey C."/>
            <person name="LaButti K."/>
            <person name="Lindquist E.A."/>
            <person name="Lipzen A."/>
            <person name="Lundell T."/>
            <person name="Morin E."/>
            <person name="Murat C."/>
            <person name="Sun H."/>
            <person name="Tunlid A."/>
            <person name="Henrissat B."/>
            <person name="Grigoriev I.V."/>
            <person name="Hibbett D.S."/>
            <person name="Martin F."/>
            <person name="Nordberg H.P."/>
            <person name="Cantor M.N."/>
            <person name="Hua S.X."/>
        </authorList>
    </citation>
    <scope>NUCLEOTIDE SEQUENCE [LARGE SCALE GENOMIC DNA]</scope>
    <source>
        <strain evidence="1 2">UH-Slu-Lm8-n1</strain>
    </source>
</reference>
<sequence>KGNVNATCDAWQAGNVDGFFAVTGHWIEEKAPMQWEIQSSLLGFTKVNNAHNGKRLAGALFKILDRVGITHKVSSVYSYRLYHTHILL</sequence>
<proteinExistence type="predicted"/>
<dbReference type="AlphaFoldDB" id="A0A0C9ZV44"/>